<dbReference type="AlphaFoldDB" id="A0A930I4S8"/>
<dbReference type="Proteomes" id="UP000757461">
    <property type="component" value="Unassembled WGS sequence"/>
</dbReference>
<comment type="caution">
    <text evidence="2">The sequence shown here is derived from an EMBL/GenBank/DDBJ whole genome shotgun (WGS) entry which is preliminary data.</text>
</comment>
<sequence length="170" mass="19486">MKNLEIIGLDESKVNKVKDALAQLLADYQIYYTNLRNLHWNVKGHKFFTMHSKYEELYNEAAAHVDEIAERILQLGAHPESRYSEYLKVATIKEIDGVVGGRESIELLLEYFKNLIAQERALIDLAGDAHDDVTADLMTGYLASQEKNVWMLLAYAQHKHHDDSCCCETK</sequence>
<organism evidence="2 3">
    <name type="scientific">Prevotella histicola</name>
    <dbReference type="NCBI Taxonomy" id="470565"/>
    <lineage>
        <taxon>Bacteria</taxon>
        <taxon>Pseudomonadati</taxon>
        <taxon>Bacteroidota</taxon>
        <taxon>Bacteroidia</taxon>
        <taxon>Bacteroidales</taxon>
        <taxon>Prevotellaceae</taxon>
        <taxon>Prevotella</taxon>
    </lineage>
</organism>
<dbReference type="InterPro" id="IPR008331">
    <property type="entry name" value="Ferritin_DPS_dom"/>
</dbReference>
<dbReference type="PANTHER" id="PTHR42932">
    <property type="entry name" value="GENERAL STRESS PROTEIN 20U"/>
    <property type="match status" value="1"/>
</dbReference>
<feature type="domain" description="Ferritin/DPS" evidence="1">
    <location>
        <begin position="19"/>
        <end position="157"/>
    </location>
</feature>
<accession>A0A930I4S8</accession>
<dbReference type="GO" id="GO:0016722">
    <property type="term" value="F:oxidoreductase activity, acting on metal ions"/>
    <property type="evidence" value="ECO:0007669"/>
    <property type="project" value="InterPro"/>
</dbReference>
<evidence type="ECO:0000313" key="2">
    <source>
        <dbReference type="EMBL" id="MBF1414197.1"/>
    </source>
</evidence>
<dbReference type="EMBL" id="JABZSQ010000011">
    <property type="protein sequence ID" value="MBF1414197.1"/>
    <property type="molecule type" value="Genomic_DNA"/>
</dbReference>
<dbReference type="PROSITE" id="PS00819">
    <property type="entry name" value="DPS_2"/>
    <property type="match status" value="1"/>
</dbReference>
<name>A0A930I4S8_9BACT</name>
<dbReference type="CDD" id="cd01043">
    <property type="entry name" value="DPS"/>
    <property type="match status" value="1"/>
</dbReference>
<proteinExistence type="predicted"/>
<evidence type="ECO:0000313" key="3">
    <source>
        <dbReference type="Proteomes" id="UP000757461"/>
    </source>
</evidence>
<dbReference type="RefSeq" id="WP_219447135.1">
    <property type="nucleotide sequence ID" value="NZ_CAUTPC010000031.1"/>
</dbReference>
<dbReference type="Pfam" id="PF00210">
    <property type="entry name" value="Ferritin"/>
    <property type="match status" value="1"/>
</dbReference>
<evidence type="ECO:0000259" key="1">
    <source>
        <dbReference type="Pfam" id="PF00210"/>
    </source>
</evidence>
<protein>
    <submittedName>
        <fullName evidence="2">DNA starvation/stationary phase protection protein</fullName>
    </submittedName>
</protein>
<dbReference type="PANTHER" id="PTHR42932:SF1">
    <property type="entry name" value="GENERAL STRESS PROTEIN 20U"/>
    <property type="match status" value="1"/>
</dbReference>
<dbReference type="GO" id="GO:0008199">
    <property type="term" value="F:ferric iron binding"/>
    <property type="evidence" value="ECO:0007669"/>
    <property type="project" value="InterPro"/>
</dbReference>
<dbReference type="InterPro" id="IPR002177">
    <property type="entry name" value="DPS_DNA-bd"/>
</dbReference>
<dbReference type="PIRSF" id="PIRSF005900">
    <property type="entry name" value="Dps"/>
    <property type="match status" value="1"/>
</dbReference>
<gene>
    <name evidence="2" type="ORF">HXN33_01330</name>
</gene>
<dbReference type="InterPro" id="IPR023188">
    <property type="entry name" value="DPS_DNA-bd_CS"/>
</dbReference>
<reference evidence="2" key="1">
    <citation type="submission" date="2020-04" db="EMBL/GenBank/DDBJ databases">
        <title>Deep metagenomics examines the oral microbiome during advanced dental caries in children, revealing novel taxa and co-occurrences with host molecules.</title>
        <authorList>
            <person name="Baker J.L."/>
            <person name="Morton J.T."/>
            <person name="Dinis M."/>
            <person name="Alvarez R."/>
            <person name="Tran N.C."/>
            <person name="Knight R."/>
            <person name="Edlund A."/>
        </authorList>
    </citation>
    <scope>NUCLEOTIDE SEQUENCE</scope>
    <source>
        <strain evidence="2">JCVI_25_bin.9</strain>
    </source>
</reference>